<proteinExistence type="predicted"/>
<dbReference type="Proteomes" id="UP000250583">
    <property type="component" value="Unassembled WGS sequence"/>
</dbReference>
<comment type="caution">
    <text evidence="2">The sequence shown here is derived from an EMBL/GenBank/DDBJ whole genome shotgun (WGS) entry which is preliminary data.</text>
</comment>
<dbReference type="Pfam" id="PF06541">
    <property type="entry name" value="ABC_trans_CmpB"/>
    <property type="match status" value="1"/>
</dbReference>
<organism evidence="2 3">
    <name type="scientific">Faecalibacterium prausnitzii</name>
    <dbReference type="NCBI Taxonomy" id="853"/>
    <lineage>
        <taxon>Bacteria</taxon>
        <taxon>Bacillati</taxon>
        <taxon>Bacillota</taxon>
        <taxon>Clostridia</taxon>
        <taxon>Eubacteriales</taxon>
        <taxon>Oscillospiraceae</taxon>
        <taxon>Faecalibacterium</taxon>
    </lineage>
</organism>
<accession>A0A329UHK8</accession>
<dbReference type="RefSeq" id="WP_112147631.1">
    <property type="nucleotide sequence ID" value="NZ_PRLE01000001.1"/>
</dbReference>
<evidence type="ECO:0000256" key="1">
    <source>
        <dbReference type="SAM" id="Phobius"/>
    </source>
</evidence>
<evidence type="ECO:0008006" key="4">
    <source>
        <dbReference type="Google" id="ProtNLM"/>
    </source>
</evidence>
<feature type="transmembrane region" description="Helical" evidence="1">
    <location>
        <begin position="32"/>
        <end position="52"/>
    </location>
</feature>
<gene>
    <name evidence="2" type="ORF">C4N22_00870</name>
</gene>
<feature type="transmembrane region" description="Helical" evidence="1">
    <location>
        <begin position="5"/>
        <end position="26"/>
    </location>
</feature>
<dbReference type="AlphaFoldDB" id="A0A329UHK8"/>
<evidence type="ECO:0000313" key="3">
    <source>
        <dbReference type="Proteomes" id="UP000250583"/>
    </source>
</evidence>
<keyword evidence="1" id="KW-0812">Transmembrane</keyword>
<name>A0A329UHK8_9FIRM</name>
<dbReference type="OrthoDB" id="1752779at2"/>
<sequence>MKREFVKLSILAALGGMLYMGVELLWRGRTHWTMGIVGGVCFVLIGGLNNYLPWEMPIWKQALCGSALVTAVELVAGIILNLYLNLGIWDYSGLPCNLLGQICLPFSLLWAALSVLCIFVDDALRWRLFHEEKPRYKWV</sequence>
<dbReference type="EMBL" id="PRLE01000001">
    <property type="protein sequence ID" value="RAW61272.1"/>
    <property type="molecule type" value="Genomic_DNA"/>
</dbReference>
<feature type="transmembrane region" description="Helical" evidence="1">
    <location>
        <begin position="64"/>
        <end position="86"/>
    </location>
</feature>
<protein>
    <recommendedName>
        <fullName evidence="4">ABC-transporter type IV</fullName>
    </recommendedName>
</protein>
<reference evidence="2 3" key="1">
    <citation type="submission" date="2018-02" db="EMBL/GenBank/DDBJ databases">
        <title>Complete genome sequencing of Faecalibacterium prausnitzii strains isolated from the human gut.</title>
        <authorList>
            <person name="Fitzgerald B.C."/>
            <person name="Shkoporov A.N."/>
            <person name="Ross P.R."/>
            <person name="Hill C."/>
        </authorList>
    </citation>
    <scope>NUCLEOTIDE SEQUENCE [LARGE SCALE GENOMIC DNA]</scope>
    <source>
        <strain evidence="2 3">APC923/61-1</strain>
    </source>
</reference>
<feature type="transmembrane region" description="Helical" evidence="1">
    <location>
        <begin position="98"/>
        <end position="120"/>
    </location>
</feature>
<dbReference type="InterPro" id="IPR010540">
    <property type="entry name" value="CmpB_TMEM229"/>
</dbReference>
<keyword evidence="1" id="KW-0472">Membrane</keyword>
<evidence type="ECO:0000313" key="2">
    <source>
        <dbReference type="EMBL" id="RAW61272.1"/>
    </source>
</evidence>
<keyword evidence="1" id="KW-1133">Transmembrane helix</keyword>